<protein>
    <submittedName>
        <fullName evidence="1">Uncharacterized protein</fullName>
    </submittedName>
</protein>
<reference evidence="1 2" key="1">
    <citation type="journal article" date="2016" name="Sci. Rep.">
        <title>Metabolic traits of an uncultured archaeal lineage -MSBL1- from brine pools of the Red Sea.</title>
        <authorList>
            <person name="Mwirichia R."/>
            <person name="Alam I."/>
            <person name="Rashid M."/>
            <person name="Vinu M."/>
            <person name="Ba-Alawi W."/>
            <person name="Anthony Kamau A."/>
            <person name="Kamanda Ngugi D."/>
            <person name="Goker M."/>
            <person name="Klenk H.P."/>
            <person name="Bajic V."/>
            <person name="Stingl U."/>
        </authorList>
    </citation>
    <scope>NUCLEOTIDE SEQUENCE [LARGE SCALE GENOMIC DNA]</scope>
    <source>
        <strain evidence="1">SCGC-AAA259E19</strain>
    </source>
</reference>
<dbReference type="Proteomes" id="UP000070284">
    <property type="component" value="Unassembled WGS sequence"/>
</dbReference>
<sequence>MGQSGRFYYADGPSISSTAREYTATIKNYRDEPVKVELHVGLYGKFQGSKQWWFDHSFGHYHEENQVILRPGERRTVTFILIPGSRHGYRFDPSSDVRAKIKVTGVGCESGKARTIAERSRILVDGED</sequence>
<accession>A0A133UNZ5</accession>
<name>A0A133UNZ5_9EURY</name>
<organism evidence="1 2">
    <name type="scientific">candidate division MSBL1 archaeon SCGC-AAA259E19</name>
    <dbReference type="NCBI Taxonomy" id="1698264"/>
    <lineage>
        <taxon>Archaea</taxon>
        <taxon>Methanobacteriati</taxon>
        <taxon>Methanobacteriota</taxon>
        <taxon>candidate division MSBL1</taxon>
    </lineage>
</organism>
<proteinExistence type="predicted"/>
<evidence type="ECO:0000313" key="2">
    <source>
        <dbReference type="Proteomes" id="UP000070284"/>
    </source>
</evidence>
<keyword evidence="2" id="KW-1185">Reference proteome</keyword>
<dbReference type="EMBL" id="LHXO01000001">
    <property type="protein sequence ID" value="KXA95896.1"/>
    <property type="molecule type" value="Genomic_DNA"/>
</dbReference>
<dbReference type="AlphaFoldDB" id="A0A133UNZ5"/>
<comment type="caution">
    <text evidence="1">The sequence shown here is derived from an EMBL/GenBank/DDBJ whole genome shotgun (WGS) entry which is preliminary data.</text>
</comment>
<gene>
    <name evidence="1" type="ORF">AKJ65_00145</name>
</gene>
<evidence type="ECO:0000313" key="1">
    <source>
        <dbReference type="EMBL" id="KXA95896.1"/>
    </source>
</evidence>